<organism evidence="6 7">
    <name type="scientific">Microlunatus endophyticus</name>
    <dbReference type="NCBI Taxonomy" id="1716077"/>
    <lineage>
        <taxon>Bacteria</taxon>
        <taxon>Bacillati</taxon>
        <taxon>Actinomycetota</taxon>
        <taxon>Actinomycetes</taxon>
        <taxon>Propionibacteriales</taxon>
        <taxon>Propionibacteriaceae</taxon>
        <taxon>Microlunatus</taxon>
    </lineage>
</organism>
<dbReference type="PANTHER" id="PTHR43179:SF12">
    <property type="entry name" value="GALACTOFURANOSYLTRANSFERASE GLFT2"/>
    <property type="match status" value="1"/>
</dbReference>
<keyword evidence="7" id="KW-1185">Reference proteome</keyword>
<evidence type="ECO:0000259" key="5">
    <source>
        <dbReference type="Pfam" id="PF00535"/>
    </source>
</evidence>
<sequence length="333" mass="36250">MTFAVMTEPPGSAPDPARMSIAVPTYRRPVELANLLRLVLSQLGDLPTDDVRILVIDNDPDQSGRPVVAAIGSAAVSYLQERRPGVAAVRNRALREAWSDDVLIFIDDDQLPDDGWLRGLVSAWRFSGEAVAGPVVSEVPQDADGWIRNGGFFDRSYRNSLVTGDEIDEVATTNLLLDMRAIRSRGLLFDERFGLSGGEDSLFTRTLTRSGARIIWAAEARVLERVPANRLSRSWVSRRAISSGNGVARVRLALEPSANGRLRTRMSLMTAGLARCGGGAIGAVGGMLRRSDATRGRSTRTMLRGVGMFLGSLGITYLEYAREGRRWQFGSGS</sequence>
<reference evidence="6" key="2">
    <citation type="submission" date="2020-09" db="EMBL/GenBank/DDBJ databases">
        <authorList>
            <person name="Sun Q."/>
            <person name="Zhou Y."/>
        </authorList>
    </citation>
    <scope>NUCLEOTIDE SEQUENCE</scope>
    <source>
        <strain evidence="6">CGMCC 4.7306</strain>
    </source>
</reference>
<evidence type="ECO:0000256" key="3">
    <source>
        <dbReference type="ARBA" id="ARBA00022676"/>
    </source>
</evidence>
<dbReference type="EMBL" id="BMMZ01000003">
    <property type="protein sequence ID" value="GGL59415.1"/>
    <property type="molecule type" value="Genomic_DNA"/>
</dbReference>
<evidence type="ECO:0000313" key="7">
    <source>
        <dbReference type="Proteomes" id="UP000613840"/>
    </source>
</evidence>
<dbReference type="GO" id="GO:0016757">
    <property type="term" value="F:glycosyltransferase activity"/>
    <property type="evidence" value="ECO:0007669"/>
    <property type="project" value="UniProtKB-KW"/>
</dbReference>
<dbReference type="InterPro" id="IPR029044">
    <property type="entry name" value="Nucleotide-diphossugar_trans"/>
</dbReference>
<dbReference type="PANTHER" id="PTHR43179">
    <property type="entry name" value="RHAMNOSYLTRANSFERASE WBBL"/>
    <property type="match status" value="1"/>
</dbReference>
<evidence type="ECO:0000256" key="4">
    <source>
        <dbReference type="ARBA" id="ARBA00022679"/>
    </source>
</evidence>
<keyword evidence="4" id="KW-0808">Transferase</keyword>
<comment type="pathway">
    <text evidence="1">Cell wall biogenesis; cell wall polysaccharide biosynthesis.</text>
</comment>
<gene>
    <name evidence="6" type="ORF">GCM10011575_17470</name>
</gene>
<reference evidence="6" key="1">
    <citation type="journal article" date="2014" name="Int. J. Syst. Evol. Microbiol.">
        <title>Complete genome sequence of Corynebacterium casei LMG S-19264T (=DSM 44701T), isolated from a smear-ripened cheese.</title>
        <authorList>
            <consortium name="US DOE Joint Genome Institute (JGI-PGF)"/>
            <person name="Walter F."/>
            <person name="Albersmeier A."/>
            <person name="Kalinowski J."/>
            <person name="Ruckert C."/>
        </authorList>
    </citation>
    <scope>NUCLEOTIDE SEQUENCE</scope>
    <source>
        <strain evidence="6">CGMCC 4.7306</strain>
    </source>
</reference>
<evidence type="ECO:0000256" key="1">
    <source>
        <dbReference type="ARBA" id="ARBA00004776"/>
    </source>
</evidence>
<name>A0A917S558_9ACTN</name>
<dbReference type="SUPFAM" id="SSF53448">
    <property type="entry name" value="Nucleotide-diphospho-sugar transferases"/>
    <property type="match status" value="1"/>
</dbReference>
<comment type="similarity">
    <text evidence="2">Belongs to the glycosyltransferase 2 family.</text>
</comment>
<proteinExistence type="inferred from homology"/>
<dbReference type="InterPro" id="IPR001173">
    <property type="entry name" value="Glyco_trans_2-like"/>
</dbReference>
<dbReference type="Proteomes" id="UP000613840">
    <property type="component" value="Unassembled WGS sequence"/>
</dbReference>
<evidence type="ECO:0000256" key="2">
    <source>
        <dbReference type="ARBA" id="ARBA00006739"/>
    </source>
</evidence>
<dbReference type="Pfam" id="PF00535">
    <property type="entry name" value="Glycos_transf_2"/>
    <property type="match status" value="1"/>
</dbReference>
<evidence type="ECO:0000313" key="6">
    <source>
        <dbReference type="EMBL" id="GGL59415.1"/>
    </source>
</evidence>
<dbReference type="Gene3D" id="3.90.550.10">
    <property type="entry name" value="Spore Coat Polysaccharide Biosynthesis Protein SpsA, Chain A"/>
    <property type="match status" value="1"/>
</dbReference>
<comment type="caution">
    <text evidence="6">The sequence shown here is derived from an EMBL/GenBank/DDBJ whole genome shotgun (WGS) entry which is preliminary data.</text>
</comment>
<dbReference type="CDD" id="cd00761">
    <property type="entry name" value="Glyco_tranf_GTA_type"/>
    <property type="match status" value="1"/>
</dbReference>
<feature type="domain" description="Glycosyltransferase 2-like" evidence="5">
    <location>
        <begin position="20"/>
        <end position="168"/>
    </location>
</feature>
<accession>A0A917S558</accession>
<keyword evidence="3" id="KW-0328">Glycosyltransferase</keyword>
<dbReference type="AlphaFoldDB" id="A0A917S558"/>
<protein>
    <recommendedName>
        <fullName evidence="5">Glycosyltransferase 2-like domain-containing protein</fullName>
    </recommendedName>
</protein>